<keyword evidence="2" id="KW-1185">Reference proteome</keyword>
<evidence type="ECO:0008006" key="3">
    <source>
        <dbReference type="Google" id="ProtNLM"/>
    </source>
</evidence>
<comment type="caution">
    <text evidence="1">The sequence shown here is derived from an EMBL/GenBank/DDBJ whole genome shotgun (WGS) entry which is preliminary data.</text>
</comment>
<name>A0ABP9X7B3_9CHLR</name>
<dbReference type="EMBL" id="BAABRU010000039">
    <property type="protein sequence ID" value="GAA5531259.1"/>
    <property type="molecule type" value="Genomic_DNA"/>
</dbReference>
<sequence>MSNKSIAITLKWNIGLTELQKEIELDSDITLNSIFSMLLQETNMDSYEDNIHIYEVRYGDKMGNPLAWNKTFQQQNIRSNSELWLLDRRTVNDRKNVEPRCIFILPTGEEILIPKNGITLHRHFFIQALNAYNPQEYNSITDNSPYITLPRTSQSHLTYDHDHKKWIISSRHQNISVNGVSIYETGKKQLSHGDIMMINGLKVIIHILD</sequence>
<reference evidence="1 2" key="1">
    <citation type="submission" date="2024-02" db="EMBL/GenBank/DDBJ databases">
        <title>Herpetosiphon gulosus NBRC 112829.</title>
        <authorList>
            <person name="Ichikawa N."/>
            <person name="Katano-Makiyama Y."/>
            <person name="Hidaka K."/>
        </authorList>
    </citation>
    <scope>NUCLEOTIDE SEQUENCE [LARGE SCALE GENOMIC DNA]</scope>
    <source>
        <strain evidence="1 2">NBRC 112829</strain>
    </source>
</reference>
<evidence type="ECO:0000313" key="1">
    <source>
        <dbReference type="EMBL" id="GAA5531259.1"/>
    </source>
</evidence>
<gene>
    <name evidence="1" type="ORF">Hgul01_05084</name>
</gene>
<accession>A0ABP9X7B3</accession>
<evidence type="ECO:0000313" key="2">
    <source>
        <dbReference type="Proteomes" id="UP001428290"/>
    </source>
</evidence>
<dbReference type="Proteomes" id="UP001428290">
    <property type="component" value="Unassembled WGS sequence"/>
</dbReference>
<organism evidence="1 2">
    <name type="scientific">Herpetosiphon gulosus</name>
    <dbReference type="NCBI Taxonomy" id="1973496"/>
    <lineage>
        <taxon>Bacteria</taxon>
        <taxon>Bacillati</taxon>
        <taxon>Chloroflexota</taxon>
        <taxon>Chloroflexia</taxon>
        <taxon>Herpetosiphonales</taxon>
        <taxon>Herpetosiphonaceae</taxon>
        <taxon>Herpetosiphon</taxon>
    </lineage>
</organism>
<protein>
    <recommendedName>
        <fullName evidence="3">FHA domain-containing protein</fullName>
    </recommendedName>
</protein>
<proteinExistence type="predicted"/>
<dbReference type="RefSeq" id="WP_345724830.1">
    <property type="nucleotide sequence ID" value="NZ_BAABRU010000039.1"/>
</dbReference>